<evidence type="ECO:0000313" key="9">
    <source>
        <dbReference type="EMBL" id="MBE6832586.1"/>
    </source>
</evidence>
<keyword evidence="3" id="KW-0813">Transport</keyword>
<keyword evidence="6 8" id="KW-1133">Transmembrane helix</keyword>
<dbReference type="InterPro" id="IPR052017">
    <property type="entry name" value="TSUP"/>
</dbReference>
<accession>A0A928KTE0</accession>
<evidence type="ECO:0000256" key="3">
    <source>
        <dbReference type="ARBA" id="ARBA00022448"/>
    </source>
</evidence>
<feature type="transmembrane region" description="Helical" evidence="8">
    <location>
        <begin position="33"/>
        <end position="50"/>
    </location>
</feature>
<protein>
    <recommendedName>
        <fullName evidence="8">Probable membrane transporter protein</fullName>
    </recommendedName>
</protein>
<organism evidence="9 10">
    <name type="scientific">Faecalispora sporosphaeroides</name>
    <dbReference type="NCBI Taxonomy" id="1549"/>
    <lineage>
        <taxon>Bacteria</taxon>
        <taxon>Bacillati</taxon>
        <taxon>Bacillota</taxon>
        <taxon>Clostridia</taxon>
        <taxon>Eubacteriales</taxon>
        <taxon>Oscillospiraceae</taxon>
        <taxon>Faecalispora</taxon>
    </lineage>
</organism>
<feature type="transmembrane region" description="Helical" evidence="8">
    <location>
        <begin position="195"/>
        <end position="222"/>
    </location>
</feature>
<dbReference type="AlphaFoldDB" id="A0A928KTE0"/>
<proteinExistence type="inferred from homology"/>
<name>A0A928KTE0_9FIRM</name>
<dbReference type="RefSeq" id="WP_020074261.1">
    <property type="nucleotide sequence ID" value="NZ_JBKWRC010000005.1"/>
</dbReference>
<evidence type="ECO:0000256" key="2">
    <source>
        <dbReference type="ARBA" id="ARBA00009142"/>
    </source>
</evidence>
<evidence type="ECO:0000256" key="6">
    <source>
        <dbReference type="ARBA" id="ARBA00022989"/>
    </source>
</evidence>
<dbReference type="PANTHER" id="PTHR30269:SF0">
    <property type="entry name" value="MEMBRANE TRANSPORTER PROTEIN YFCA-RELATED"/>
    <property type="match status" value="1"/>
</dbReference>
<evidence type="ECO:0000256" key="7">
    <source>
        <dbReference type="ARBA" id="ARBA00023136"/>
    </source>
</evidence>
<dbReference type="PANTHER" id="PTHR30269">
    <property type="entry name" value="TRANSMEMBRANE PROTEIN YFCA"/>
    <property type="match status" value="1"/>
</dbReference>
<dbReference type="Pfam" id="PF01925">
    <property type="entry name" value="TauE"/>
    <property type="match status" value="1"/>
</dbReference>
<feature type="transmembrane region" description="Helical" evidence="8">
    <location>
        <begin position="71"/>
        <end position="89"/>
    </location>
</feature>
<evidence type="ECO:0000256" key="4">
    <source>
        <dbReference type="ARBA" id="ARBA00022475"/>
    </source>
</evidence>
<feature type="transmembrane region" description="Helical" evidence="8">
    <location>
        <begin position="234"/>
        <end position="252"/>
    </location>
</feature>
<dbReference type="EMBL" id="SVNY01000001">
    <property type="protein sequence ID" value="MBE6832586.1"/>
    <property type="molecule type" value="Genomic_DNA"/>
</dbReference>
<reference evidence="9" key="1">
    <citation type="submission" date="2019-04" db="EMBL/GenBank/DDBJ databases">
        <title>Evolution of Biomass-Degrading Anaerobic Consortia Revealed by Metagenomics.</title>
        <authorList>
            <person name="Peng X."/>
        </authorList>
    </citation>
    <scope>NUCLEOTIDE SEQUENCE</scope>
    <source>
        <strain evidence="9">SIG551</strain>
    </source>
</reference>
<evidence type="ECO:0000256" key="8">
    <source>
        <dbReference type="RuleBase" id="RU363041"/>
    </source>
</evidence>
<keyword evidence="5 8" id="KW-0812">Transmembrane</keyword>
<comment type="caution">
    <text evidence="9">The sequence shown here is derived from an EMBL/GenBank/DDBJ whole genome shotgun (WGS) entry which is preliminary data.</text>
</comment>
<evidence type="ECO:0000256" key="1">
    <source>
        <dbReference type="ARBA" id="ARBA00004651"/>
    </source>
</evidence>
<dbReference type="Proteomes" id="UP000754750">
    <property type="component" value="Unassembled WGS sequence"/>
</dbReference>
<comment type="subcellular location">
    <subcellularLocation>
        <location evidence="1 8">Cell membrane</location>
        <topology evidence="1 8">Multi-pass membrane protein</topology>
    </subcellularLocation>
</comment>
<gene>
    <name evidence="9" type="ORF">E7512_03220</name>
</gene>
<feature type="transmembrane region" description="Helical" evidence="8">
    <location>
        <begin position="131"/>
        <end position="149"/>
    </location>
</feature>
<comment type="similarity">
    <text evidence="2 8">Belongs to the 4-toluene sulfonate uptake permease (TSUP) (TC 2.A.102) family.</text>
</comment>
<dbReference type="InterPro" id="IPR002781">
    <property type="entry name" value="TM_pro_TauE-like"/>
</dbReference>
<evidence type="ECO:0000256" key="5">
    <source>
        <dbReference type="ARBA" id="ARBA00022692"/>
    </source>
</evidence>
<dbReference type="GO" id="GO:0005886">
    <property type="term" value="C:plasma membrane"/>
    <property type="evidence" value="ECO:0007669"/>
    <property type="project" value="UniProtKB-SubCell"/>
</dbReference>
<feature type="transmembrane region" description="Helical" evidence="8">
    <location>
        <begin position="101"/>
        <end position="119"/>
    </location>
</feature>
<evidence type="ECO:0000313" key="10">
    <source>
        <dbReference type="Proteomes" id="UP000754750"/>
    </source>
</evidence>
<keyword evidence="4 8" id="KW-1003">Cell membrane</keyword>
<keyword evidence="7 8" id="KW-0472">Membrane</keyword>
<sequence length="258" mass="27136">MDDLLLQIIVVCTCTFLGGFVDSISGGGGLITLPAYLAIGLSPHLAMGTNKLSSTAGTLVATLRYLRGGKIHLRTAGIAGAMALVGAALGARLNMVLNEEYLRYLLLGVLPVIAFITLKKKKNRGEADEHAFLKPSLLTVLSLGIGFVIGTYDGFFGPGTGTFLIFLFTGLTRFDSTTASGNAKVVNLMSNISSLLTFALAGKVMFVLGLPGAVFGILGNYIGSGLALRYNTKVIRPMLIVSLILLFCKVAYDIVLPA</sequence>